<comment type="subcellular location">
    <subcellularLocation>
        <location evidence="1">Cell projection</location>
        <location evidence="1">Cilium</location>
    </subcellularLocation>
</comment>
<protein>
    <recommendedName>
        <fullName evidence="8">Double zinc ribbon and ankyrin repeat-containing protein 1</fullName>
    </recommendedName>
</protein>
<dbReference type="PANTHER" id="PTHR16058">
    <property type="entry name" value="DOUBLE ZINC RIBBON AND ANKYRIN REPEAT-CONTAINING PROTEIN 1"/>
    <property type="match status" value="1"/>
</dbReference>
<keyword evidence="4" id="KW-0863">Zinc-finger</keyword>
<feature type="region of interest" description="Disordered" evidence="11">
    <location>
        <begin position="524"/>
        <end position="567"/>
    </location>
</feature>
<keyword evidence="3" id="KW-0677">Repeat</keyword>
<dbReference type="EMBL" id="CAJNOJ010000330">
    <property type="protein sequence ID" value="CAF1402690.1"/>
    <property type="molecule type" value="Genomic_DNA"/>
</dbReference>
<keyword evidence="2" id="KW-0479">Metal-binding</keyword>
<feature type="coiled-coil region" evidence="10">
    <location>
        <begin position="1013"/>
        <end position="1040"/>
    </location>
</feature>
<comment type="caution">
    <text evidence="13">The sequence shown here is derived from an EMBL/GenBank/DDBJ whole genome shotgun (WGS) entry which is preliminary data.</text>
</comment>
<keyword evidence="7" id="KW-0966">Cell projection</keyword>
<evidence type="ECO:0000313" key="14">
    <source>
        <dbReference type="Proteomes" id="UP000663852"/>
    </source>
</evidence>
<sequence>MISSSISTPYIVPLRVDQRHQFFIDTNTLIEIGSHSSDVDLYYTLDGTKPDAFITLTSRRSTIQYRKPFYIPREIATAGKVSVKAIAVSRNGIRESAVVTKVFDIKIVPSDHASSDEYENRYLYELQQERQELMKRIHVDHEQKLSDSMSRLQTNSFTQDTSSPYANVHSQRPTEVLQCSSCFAPKLNNLYTRFCTSCGRPWKQLTKNQMNTYSATVCAKCKSTLPLNSDRCVVCETTEPLEPPSSKPKVPSQSTIICPHCKSANPVHLRACYICESVLIPTSTPQMRASVSVPVLTQTLMTCSKCLRVNNTDARFCDWCGAHPEKVLTQLQCTKCRATNDPTAKFCSTCGCVLEASTRNPMNGSTSSMIASTLTRPPVYPPVVNVPVNLYNQSTWIAKREATTQTSGIPYPSAKEVDQLITQNKQLQADQEFKERHPVLTPVSPGKGYWKQQLDHVCAHLKAFAANRADFRALIGQPRMGKMIHATVQENDRQIIVQTVFLKPENLSQSTAFINQKDEYSPVNLDRISPLPSTFNSDDEYTREKSHRKKERKRPQSTNGFDAEGPSHALLKLLERKNDKKTKSSRHVDIYDEVKRLIKEKKADPNTRNKDGYTAVQLAVRSEHFDCLETLIRDGDAKLDKRGPRGTTALHECCLLDSDSTDALRILLKYGGDVTWLDDKKRSVVDLAAKYNRQDLLQVIASTRGQKMINRERSRVRTAAQFHSKLIRSSLFETAIHCNPSKVSQILFFFAFDTDDQEIKLIKQTNRIENEGTTPMDDNSNLTDKFVQQNPLASQIYTQPLSSSTSETSEVRMGPTSVRLTDLLSYQDVMKAIEREFHLHDGQEREIIMKLWLKEQAMISILQRFRHLFQDLQIDDKDFVEGIKQIREMINYAHRDVHYLGEQVTMLENQNHFLESEFQRQLDKIVQEKNEQISRLIHIIDQSCTTNHNKEQILQESYSTDMADLLKKFQQENVELQREIETLRAKLEYTFTSVNEKLDQQQTEVEDSSTSAVQKAFEQLRHAENHLQEWKLKSAAQQEENDLLKYLLEKSQRPSDVEQGDSVGAMEQHPLNREIDRVRQELELTEKKAIQLEQRFESSDENVQFHLEKLKLKCDILRKHVLTCTQRLDDYNEQIRMEFRNEKQTQKNHNPTEDSVSQKKISELEKELSTLRERYDELLEHSNTMKADLYHAKKQLHEKEKLEPTSSADIERERQRSGLLENEVKFLKAKYDDAYGRITAGTQQFECLQSAFDQISRRCEKLEEEKVQIDLESKSVAKNVASVTAKYKNKLHTVKARLEQTEREKRELQSLSEQYQMEVERVKHELIHKKEIIIEKEKVIQDIQYKNIEILREKQTVEERVSNESKQYSELIFKNNLLEEELNRLRQCQLSENLSVHQRTETSISDSSKYIEELKCKIDEYEQLFVEEKSTKESLQVQIKILEEENLDLREIMNQMRKRTQDDRNEVKQKLREEKPGKVFLLFSFFLEKNAPIEPDVDHVCFKL</sequence>
<dbReference type="SUPFAM" id="SSF48403">
    <property type="entry name" value="Ankyrin repeat"/>
    <property type="match status" value="1"/>
</dbReference>
<organism evidence="13 14">
    <name type="scientific">Adineta ricciae</name>
    <name type="common">Rotifer</name>
    <dbReference type="NCBI Taxonomy" id="249248"/>
    <lineage>
        <taxon>Eukaryota</taxon>
        <taxon>Metazoa</taxon>
        <taxon>Spiralia</taxon>
        <taxon>Gnathifera</taxon>
        <taxon>Rotifera</taxon>
        <taxon>Eurotatoria</taxon>
        <taxon>Bdelloidea</taxon>
        <taxon>Adinetida</taxon>
        <taxon>Adinetidae</taxon>
        <taxon>Adineta</taxon>
    </lineage>
</organism>
<feature type="coiled-coil region" evidence="10">
    <location>
        <begin position="1210"/>
        <end position="1325"/>
    </location>
</feature>
<dbReference type="Gene3D" id="1.25.40.20">
    <property type="entry name" value="Ankyrin repeat-containing domain"/>
    <property type="match status" value="1"/>
</dbReference>
<dbReference type="Pfam" id="PF12773">
    <property type="entry name" value="DZR"/>
    <property type="match status" value="1"/>
</dbReference>
<dbReference type="Proteomes" id="UP000663852">
    <property type="component" value="Unassembled WGS sequence"/>
</dbReference>
<evidence type="ECO:0000256" key="2">
    <source>
        <dbReference type="ARBA" id="ARBA00022723"/>
    </source>
</evidence>
<evidence type="ECO:0000256" key="9">
    <source>
        <dbReference type="PROSITE-ProRule" id="PRU00023"/>
    </source>
</evidence>
<dbReference type="Pfam" id="PF12796">
    <property type="entry name" value="Ank_2"/>
    <property type="match status" value="1"/>
</dbReference>
<feature type="repeat" description="ANK" evidence="9">
    <location>
        <begin position="645"/>
        <end position="679"/>
    </location>
</feature>
<dbReference type="InterPro" id="IPR052481">
    <property type="entry name" value="DZAN1"/>
</dbReference>
<evidence type="ECO:0000256" key="1">
    <source>
        <dbReference type="ARBA" id="ARBA00004138"/>
    </source>
</evidence>
<accession>A0A815L053</accession>
<feature type="compositionally biased region" description="Basic residues" evidence="11">
    <location>
        <begin position="545"/>
        <end position="555"/>
    </location>
</feature>
<keyword evidence="10" id="KW-0175">Coiled coil</keyword>
<dbReference type="PANTHER" id="PTHR16058:SF4">
    <property type="entry name" value="DOUBLE ZINC RIBBON AND ANKYRIN REPEAT-CONTAINING PROTEIN 1"/>
    <property type="match status" value="1"/>
</dbReference>
<dbReference type="InterPro" id="IPR002110">
    <property type="entry name" value="Ankyrin_rpt"/>
</dbReference>
<feature type="coiled-coil region" evidence="10">
    <location>
        <begin position="1075"/>
        <end position="1102"/>
    </location>
</feature>
<dbReference type="InterPro" id="IPR026876">
    <property type="entry name" value="Fn3_assoc_repeat"/>
</dbReference>
<evidence type="ECO:0000256" key="5">
    <source>
        <dbReference type="ARBA" id="ARBA00022833"/>
    </source>
</evidence>
<feature type="coiled-coil region" evidence="10">
    <location>
        <begin position="959"/>
        <end position="986"/>
    </location>
</feature>
<feature type="region of interest" description="Disordered" evidence="11">
    <location>
        <begin position="1140"/>
        <end position="1160"/>
    </location>
</feature>
<dbReference type="OrthoDB" id="10033229at2759"/>
<evidence type="ECO:0000256" key="7">
    <source>
        <dbReference type="ARBA" id="ARBA00023273"/>
    </source>
</evidence>
<keyword evidence="6 9" id="KW-0040">ANK repeat</keyword>
<evidence type="ECO:0000256" key="4">
    <source>
        <dbReference type="ARBA" id="ARBA00022771"/>
    </source>
</evidence>
<feature type="coiled-coil region" evidence="10">
    <location>
        <begin position="1404"/>
        <end position="1459"/>
    </location>
</feature>
<dbReference type="InterPro" id="IPR025874">
    <property type="entry name" value="DZR"/>
</dbReference>
<dbReference type="InterPro" id="IPR036770">
    <property type="entry name" value="Ankyrin_rpt-contain_sf"/>
</dbReference>
<evidence type="ECO:0000256" key="3">
    <source>
        <dbReference type="ARBA" id="ARBA00022737"/>
    </source>
</evidence>
<evidence type="ECO:0000256" key="8">
    <source>
        <dbReference type="ARBA" id="ARBA00039856"/>
    </source>
</evidence>
<reference evidence="13" key="1">
    <citation type="submission" date="2021-02" db="EMBL/GenBank/DDBJ databases">
        <authorList>
            <person name="Nowell W R."/>
        </authorList>
    </citation>
    <scope>NUCLEOTIDE SEQUENCE</scope>
</reference>
<evidence type="ECO:0000256" key="10">
    <source>
        <dbReference type="SAM" id="Coils"/>
    </source>
</evidence>
<evidence type="ECO:0000313" key="13">
    <source>
        <dbReference type="EMBL" id="CAF1402690.1"/>
    </source>
</evidence>
<evidence type="ECO:0000256" key="6">
    <source>
        <dbReference type="ARBA" id="ARBA00023043"/>
    </source>
</evidence>
<evidence type="ECO:0000259" key="12">
    <source>
        <dbReference type="Pfam" id="PF12773"/>
    </source>
</evidence>
<gene>
    <name evidence="13" type="ORF">EDS130_LOCUS36126</name>
</gene>
<proteinExistence type="predicted"/>
<evidence type="ECO:0000256" key="11">
    <source>
        <dbReference type="SAM" id="MobiDB-lite"/>
    </source>
</evidence>
<dbReference type="GO" id="GO:0005929">
    <property type="term" value="C:cilium"/>
    <property type="evidence" value="ECO:0007669"/>
    <property type="project" value="UniProtKB-SubCell"/>
</dbReference>
<feature type="domain" description="DZANK-type" evidence="12">
    <location>
        <begin position="303"/>
        <end position="351"/>
    </location>
</feature>
<name>A0A815L053_ADIRI</name>
<dbReference type="PROSITE" id="PS50088">
    <property type="entry name" value="ANK_REPEAT"/>
    <property type="match status" value="1"/>
</dbReference>
<dbReference type="SMART" id="SM00248">
    <property type="entry name" value="ANK"/>
    <property type="match status" value="3"/>
</dbReference>
<dbReference type="GO" id="GO:0008270">
    <property type="term" value="F:zinc ion binding"/>
    <property type="evidence" value="ECO:0007669"/>
    <property type="project" value="UniProtKB-KW"/>
</dbReference>
<keyword evidence="5" id="KW-0862">Zinc</keyword>
<dbReference type="Pfam" id="PF13287">
    <property type="entry name" value="Fn3_assoc"/>
    <property type="match status" value="1"/>
</dbReference>